<accession>A0A1H6F160</accession>
<sequence>MAVLTRASVTRQLEQPKVEAKKAALLGDSRRALVRVSEDAKLLVMGSHGSEGYTDYDVVVVRAPPSPLCGEIVVGLDVSPTSGVIGRPTSGACGPVAKALADLAR</sequence>
<organism evidence="1 2">
    <name type="scientific">Nonomuraea solani</name>
    <dbReference type="NCBI Taxonomy" id="1144553"/>
    <lineage>
        <taxon>Bacteria</taxon>
        <taxon>Bacillati</taxon>
        <taxon>Actinomycetota</taxon>
        <taxon>Actinomycetes</taxon>
        <taxon>Streptosporangiales</taxon>
        <taxon>Streptosporangiaceae</taxon>
        <taxon>Nonomuraea</taxon>
    </lineage>
</organism>
<dbReference type="EMBL" id="FNVT01000029">
    <property type="protein sequence ID" value="SEH02694.1"/>
    <property type="molecule type" value="Genomic_DNA"/>
</dbReference>
<dbReference type="SUPFAM" id="SSF52402">
    <property type="entry name" value="Adenine nucleotide alpha hydrolases-like"/>
    <property type="match status" value="1"/>
</dbReference>
<dbReference type="AlphaFoldDB" id="A0A1H6F160"/>
<name>A0A1H6F160_9ACTN</name>
<evidence type="ECO:0000313" key="1">
    <source>
        <dbReference type="EMBL" id="SEH02694.1"/>
    </source>
</evidence>
<protein>
    <submittedName>
        <fullName evidence="1">Uncharacterized protein</fullName>
    </submittedName>
</protein>
<proteinExistence type="predicted"/>
<gene>
    <name evidence="1" type="ORF">SAMN05444920_12926</name>
</gene>
<evidence type="ECO:0000313" key="2">
    <source>
        <dbReference type="Proteomes" id="UP000236732"/>
    </source>
</evidence>
<keyword evidence="2" id="KW-1185">Reference proteome</keyword>
<reference evidence="1 2" key="1">
    <citation type="submission" date="2016-10" db="EMBL/GenBank/DDBJ databases">
        <authorList>
            <person name="de Groot N.N."/>
        </authorList>
    </citation>
    <scope>NUCLEOTIDE SEQUENCE [LARGE SCALE GENOMIC DNA]</scope>
    <source>
        <strain evidence="1 2">CGMCC 4.7037</strain>
    </source>
</reference>
<dbReference type="Gene3D" id="3.40.50.12370">
    <property type="match status" value="1"/>
</dbReference>
<dbReference type="Proteomes" id="UP000236732">
    <property type="component" value="Unassembled WGS sequence"/>
</dbReference>